<reference evidence="2" key="1">
    <citation type="submission" date="2018-07" db="EMBL/GenBank/DDBJ databases">
        <title>Complete Genome Sequence of Spiroplasma phoeniceum.</title>
        <authorList>
            <person name="Davis R.E."/>
            <person name="Shao J.Y."/>
            <person name="Zhao Y."/>
            <person name="Silver A."/>
            <person name="Stump z."/>
            <person name="Gasparich G."/>
        </authorList>
    </citation>
    <scope>NUCLEOTIDE SEQUENCE [LARGE SCALE GENOMIC DNA]</scope>
    <source>
        <strain evidence="2">P40</strain>
        <plasmid evidence="2">pSPh535</plasmid>
    </source>
</reference>
<accession>A0A345DSQ0</accession>
<keyword evidence="2" id="KW-1185">Reference proteome</keyword>
<name>A0A345DSQ0_9MOLU</name>
<dbReference type="KEGG" id="sphh:SDAV_003045"/>
<sequence length="99" mass="12344">MDDNKLITLYIKKTRKLKFERKNEYVFIIPKSIYRLWINKKYVGDLIDNKFYEIKIDPKGKYQIYRYYGKSKTYRKLCIWEGEDLITLIEWEFKELVKK</sequence>
<protein>
    <submittedName>
        <fullName evidence="1">Uncharacterized protein</fullName>
    </submittedName>
</protein>
<dbReference type="EMBL" id="CP031089">
    <property type="protein sequence ID" value="AXF97241.1"/>
    <property type="molecule type" value="Genomic_DNA"/>
</dbReference>
<geneLocation type="plasmid" evidence="1 2">
    <name>pSPh535</name>
</geneLocation>
<evidence type="ECO:0000313" key="2">
    <source>
        <dbReference type="Proteomes" id="UP000253689"/>
    </source>
</evidence>
<evidence type="ECO:0000313" key="1">
    <source>
        <dbReference type="EMBL" id="AXF97241.1"/>
    </source>
</evidence>
<gene>
    <name evidence="1" type="ORF">SDAV_003045</name>
</gene>
<proteinExistence type="predicted"/>
<organism evidence="1 2">
    <name type="scientific">Spiroplasma phoeniceum P40</name>
    <dbReference type="NCBI Taxonomy" id="1276259"/>
    <lineage>
        <taxon>Bacteria</taxon>
        <taxon>Bacillati</taxon>
        <taxon>Mycoplasmatota</taxon>
        <taxon>Mollicutes</taxon>
        <taxon>Entomoplasmatales</taxon>
        <taxon>Spiroplasmataceae</taxon>
        <taxon>Spiroplasma</taxon>
    </lineage>
</organism>
<dbReference type="Proteomes" id="UP000253689">
    <property type="component" value="Plasmid pSPh535"/>
</dbReference>
<keyword evidence="1" id="KW-0614">Plasmid</keyword>
<dbReference type="AlphaFoldDB" id="A0A345DSQ0"/>